<evidence type="ECO:0000256" key="2">
    <source>
        <dbReference type="ARBA" id="ARBA00022448"/>
    </source>
</evidence>
<evidence type="ECO:0008006" key="9">
    <source>
        <dbReference type="Google" id="ProtNLM"/>
    </source>
</evidence>
<keyword evidence="5" id="KW-0249">Electron transport</keyword>
<keyword evidence="2" id="KW-0813">Transport</keyword>
<sequence>MSLKARIFQPAKNAMQSGRKGLGQWRLEYTPSSSRFADPLMGWTGSGDMGSQVSLTFDDKESAIAYCEENGIAYNVLEPRKRKLNIKTYADNFSFSRVRG</sequence>
<dbReference type="InterPro" id="IPR006885">
    <property type="entry name" value="NADH_UbQ_FeS_4_mit-like"/>
</dbReference>
<evidence type="ECO:0000256" key="5">
    <source>
        <dbReference type="ARBA" id="ARBA00022982"/>
    </source>
</evidence>
<keyword evidence="6" id="KW-0472">Membrane</keyword>
<gene>
    <name evidence="7" type="ORF">GCM10007924_23290</name>
</gene>
<reference evidence="7" key="1">
    <citation type="journal article" date="2014" name="Int. J. Syst. Evol. Microbiol.">
        <title>Complete genome of a new Firmicutes species belonging to the dominant human colonic microbiota ('Ruminococcus bicirculans') reveals two chromosomes and a selective capacity to utilize plant glucans.</title>
        <authorList>
            <consortium name="NISC Comparative Sequencing Program"/>
            <person name="Wegmann U."/>
            <person name="Louis P."/>
            <person name="Goesmann A."/>
            <person name="Henrissat B."/>
            <person name="Duncan S.H."/>
            <person name="Flint H.J."/>
        </authorList>
    </citation>
    <scope>NUCLEOTIDE SEQUENCE</scope>
    <source>
        <strain evidence="7">NBRC 103408</strain>
    </source>
</reference>
<organism evidence="7 8">
    <name type="scientific">Sneathiella chinensis</name>
    <dbReference type="NCBI Taxonomy" id="349750"/>
    <lineage>
        <taxon>Bacteria</taxon>
        <taxon>Pseudomonadati</taxon>
        <taxon>Pseudomonadota</taxon>
        <taxon>Alphaproteobacteria</taxon>
        <taxon>Sneathiellales</taxon>
        <taxon>Sneathiellaceae</taxon>
        <taxon>Sneathiella</taxon>
    </lineage>
</organism>
<keyword evidence="4" id="KW-0809">Transit peptide</keyword>
<evidence type="ECO:0000256" key="3">
    <source>
        <dbReference type="ARBA" id="ARBA00022660"/>
    </source>
</evidence>
<comment type="caution">
    <text evidence="7">The sequence shown here is derived from an EMBL/GenBank/DDBJ whole genome shotgun (WGS) entry which is preliminary data.</text>
</comment>
<evidence type="ECO:0000256" key="6">
    <source>
        <dbReference type="ARBA" id="ARBA00023136"/>
    </source>
</evidence>
<dbReference type="Pfam" id="PF04800">
    <property type="entry name" value="NDUS4"/>
    <property type="match status" value="1"/>
</dbReference>
<evidence type="ECO:0000313" key="7">
    <source>
        <dbReference type="EMBL" id="GLQ07108.1"/>
    </source>
</evidence>
<reference evidence="7" key="2">
    <citation type="submission" date="2023-01" db="EMBL/GenBank/DDBJ databases">
        <title>Draft genome sequence of Sneathiella chinensis strain NBRC 103408.</title>
        <authorList>
            <person name="Sun Q."/>
            <person name="Mori K."/>
        </authorList>
    </citation>
    <scope>NUCLEOTIDE SEQUENCE</scope>
    <source>
        <strain evidence="7">NBRC 103408</strain>
    </source>
</reference>
<evidence type="ECO:0000313" key="8">
    <source>
        <dbReference type="Proteomes" id="UP001161409"/>
    </source>
</evidence>
<evidence type="ECO:0000256" key="4">
    <source>
        <dbReference type="ARBA" id="ARBA00022946"/>
    </source>
</evidence>
<keyword evidence="8" id="KW-1185">Reference proteome</keyword>
<dbReference type="Proteomes" id="UP001161409">
    <property type="component" value="Unassembled WGS sequence"/>
</dbReference>
<name>A0ABQ5U5X4_9PROT</name>
<comment type="subcellular location">
    <subcellularLocation>
        <location evidence="1">Membrane</location>
    </subcellularLocation>
</comment>
<dbReference type="PANTHER" id="PTHR12219">
    <property type="entry name" value="NADH-UBIQUINONE OXIDOREDUCTASE"/>
    <property type="match status" value="1"/>
</dbReference>
<accession>A0ABQ5U5X4</accession>
<evidence type="ECO:0000256" key="1">
    <source>
        <dbReference type="ARBA" id="ARBA00004370"/>
    </source>
</evidence>
<dbReference type="PANTHER" id="PTHR12219:SF8">
    <property type="entry name" value="NADH DEHYDROGENASE [UBIQUINONE] IRON-SULFUR PROTEIN 4, MITOCHONDRIAL"/>
    <property type="match status" value="1"/>
</dbReference>
<dbReference type="EMBL" id="BSNF01000008">
    <property type="protein sequence ID" value="GLQ07108.1"/>
    <property type="molecule type" value="Genomic_DNA"/>
</dbReference>
<protein>
    <recommendedName>
        <fullName evidence="9">ETC complex I subunit</fullName>
    </recommendedName>
</protein>
<keyword evidence="3" id="KW-0679">Respiratory chain</keyword>
<dbReference type="InterPro" id="IPR038532">
    <property type="entry name" value="NDUFS4-like_sf"/>
</dbReference>
<proteinExistence type="predicted"/>
<dbReference type="Gene3D" id="3.30.160.190">
    <property type="entry name" value="atu1810 like domain"/>
    <property type="match status" value="1"/>
</dbReference>